<accession>A0A9P1GBW1</accession>
<dbReference type="EMBL" id="CAMXCT020003560">
    <property type="protein sequence ID" value="CAL1158486.1"/>
    <property type="molecule type" value="Genomic_DNA"/>
</dbReference>
<feature type="compositionally biased region" description="Low complexity" evidence="1">
    <location>
        <begin position="475"/>
        <end position="489"/>
    </location>
</feature>
<dbReference type="EMBL" id="CAMXCT010003560">
    <property type="protein sequence ID" value="CAI4005111.1"/>
    <property type="molecule type" value="Genomic_DNA"/>
</dbReference>
<gene>
    <name evidence="3" type="ORF">C1SCF055_LOCUS30864</name>
</gene>
<evidence type="ECO:0000256" key="2">
    <source>
        <dbReference type="SAM" id="Phobius"/>
    </source>
</evidence>
<evidence type="ECO:0000313" key="3">
    <source>
        <dbReference type="EMBL" id="CAI4005111.1"/>
    </source>
</evidence>
<evidence type="ECO:0000313" key="4">
    <source>
        <dbReference type="EMBL" id="CAL1158486.1"/>
    </source>
</evidence>
<feature type="compositionally biased region" description="Basic residues" evidence="1">
    <location>
        <begin position="519"/>
        <end position="535"/>
    </location>
</feature>
<keyword evidence="2" id="KW-1133">Transmembrane helix</keyword>
<name>A0A9P1GBW1_9DINO</name>
<keyword evidence="2" id="KW-0812">Transmembrane</keyword>
<keyword evidence="2" id="KW-0472">Membrane</keyword>
<feature type="region of interest" description="Disordered" evidence="1">
    <location>
        <begin position="474"/>
        <end position="574"/>
    </location>
</feature>
<proteinExistence type="predicted"/>
<feature type="transmembrane region" description="Helical" evidence="2">
    <location>
        <begin position="6"/>
        <end position="27"/>
    </location>
</feature>
<dbReference type="EMBL" id="CAMXCT030003560">
    <property type="protein sequence ID" value="CAL4792423.1"/>
    <property type="molecule type" value="Genomic_DNA"/>
</dbReference>
<organism evidence="3">
    <name type="scientific">Cladocopium goreaui</name>
    <dbReference type="NCBI Taxonomy" id="2562237"/>
    <lineage>
        <taxon>Eukaryota</taxon>
        <taxon>Sar</taxon>
        <taxon>Alveolata</taxon>
        <taxon>Dinophyceae</taxon>
        <taxon>Suessiales</taxon>
        <taxon>Symbiodiniaceae</taxon>
        <taxon>Cladocopium</taxon>
    </lineage>
</organism>
<comment type="caution">
    <text evidence="3">The sequence shown here is derived from an EMBL/GenBank/DDBJ whole genome shotgun (WGS) entry which is preliminary data.</text>
</comment>
<feature type="compositionally biased region" description="Low complexity" evidence="1">
    <location>
        <begin position="500"/>
        <end position="518"/>
    </location>
</feature>
<reference evidence="3" key="1">
    <citation type="submission" date="2022-10" db="EMBL/GenBank/DDBJ databases">
        <authorList>
            <person name="Chen Y."/>
            <person name="Dougan E. K."/>
            <person name="Chan C."/>
            <person name="Rhodes N."/>
            <person name="Thang M."/>
        </authorList>
    </citation>
    <scope>NUCLEOTIDE SEQUENCE</scope>
</reference>
<protein>
    <submittedName>
        <fullName evidence="3">Uncharacterized protein</fullName>
    </submittedName>
</protein>
<dbReference type="AlphaFoldDB" id="A0A9P1GBW1"/>
<dbReference type="Proteomes" id="UP001152797">
    <property type="component" value="Unassembled WGS sequence"/>
</dbReference>
<feature type="compositionally biased region" description="Basic residues" evidence="1">
    <location>
        <begin position="559"/>
        <end position="568"/>
    </location>
</feature>
<evidence type="ECO:0000313" key="5">
    <source>
        <dbReference type="Proteomes" id="UP001152797"/>
    </source>
</evidence>
<keyword evidence="5" id="KW-1185">Reference proteome</keyword>
<sequence>MAAGAWVMGLGFVSMTWLLVAIAVVGANRPQYDMQLGENRNSKFWCSVKMNHWNGCLWLTPGIAGLATYNSGMVHYDGCRIPGSFDEPNAMVMQQLRFVPRSFSDGCRNDNNRDPRSNVTVLQRLMFETRSFSDGCNGGFKYNEQQGWSTEASGGDFLRDVFPRVNHFSSNSGRLNNVVCMGNLCSEMVFMSQEFHDFDQSNAGYFDIWSGGCGSSYSHNGGLFGLACMAEREPLEQQWQCAMQTGEKETSAEINTTTETGKKEDTLDKYYPKFKHQVKDPKENSNQKGQDPELEMRIMREIDHEIAKAQRVELRNSTKKSAFIEKCATAYTAKASLWKDLDLDFEDEPKTNNITEEVLRVKASNVYDKTIDHAATLLQKRKDQEKAQQMKKDGLLKSMLNKIEERMPNKPKPATKLTAKELKENQAKKQFNSAKAFVATTKPEGDVDMQDPMSTAHFWLQNSQTNKQQNKEYYKTNSKGNNKGNSKGMTKGKGKGKGKGSTTPGQKGKATTATPGGKTHAKGANKRQHEHHKGSRPFLDKRLHHGKKGKGKGDPNGRRSSKAGKGKGCKGQPW</sequence>
<reference evidence="4" key="2">
    <citation type="submission" date="2024-04" db="EMBL/GenBank/DDBJ databases">
        <authorList>
            <person name="Chen Y."/>
            <person name="Shah S."/>
            <person name="Dougan E. K."/>
            <person name="Thang M."/>
            <person name="Chan C."/>
        </authorList>
    </citation>
    <scope>NUCLEOTIDE SEQUENCE [LARGE SCALE GENOMIC DNA]</scope>
</reference>
<evidence type="ECO:0000256" key="1">
    <source>
        <dbReference type="SAM" id="MobiDB-lite"/>
    </source>
</evidence>